<gene>
    <name evidence="2" type="ORF">LCOR_10181.1</name>
</gene>
<accession>A0A068SDK9</accession>
<keyword evidence="3" id="KW-1185">Reference proteome</keyword>
<proteinExistence type="predicted"/>
<evidence type="ECO:0000313" key="3">
    <source>
        <dbReference type="Proteomes" id="UP000027586"/>
    </source>
</evidence>
<dbReference type="Pfam" id="PF06985">
    <property type="entry name" value="HET"/>
    <property type="match status" value="1"/>
</dbReference>
<dbReference type="PANTHER" id="PTHR24148">
    <property type="entry name" value="ANKYRIN REPEAT DOMAIN-CONTAINING PROTEIN 39 HOMOLOG-RELATED"/>
    <property type="match status" value="1"/>
</dbReference>
<organism evidence="2 3">
    <name type="scientific">Lichtheimia corymbifera JMRC:FSU:9682</name>
    <dbReference type="NCBI Taxonomy" id="1263082"/>
    <lineage>
        <taxon>Eukaryota</taxon>
        <taxon>Fungi</taxon>
        <taxon>Fungi incertae sedis</taxon>
        <taxon>Mucoromycota</taxon>
        <taxon>Mucoromycotina</taxon>
        <taxon>Mucoromycetes</taxon>
        <taxon>Mucorales</taxon>
        <taxon>Lichtheimiaceae</taxon>
        <taxon>Lichtheimia</taxon>
    </lineage>
</organism>
<evidence type="ECO:0000259" key="1">
    <source>
        <dbReference type="Pfam" id="PF06985"/>
    </source>
</evidence>
<dbReference type="InterPro" id="IPR052895">
    <property type="entry name" value="HetReg/Transcr_Mod"/>
</dbReference>
<protein>
    <recommendedName>
        <fullName evidence="1">Heterokaryon incompatibility domain-containing protein</fullName>
    </recommendedName>
</protein>
<dbReference type="Proteomes" id="UP000027586">
    <property type="component" value="Unassembled WGS sequence"/>
</dbReference>
<dbReference type="EMBL" id="CBTN010000069">
    <property type="protein sequence ID" value="CDH59361.1"/>
    <property type="molecule type" value="Genomic_DNA"/>
</dbReference>
<sequence length="397" mass="46044">MTPPGTHNQTDDNTSQHLRGYELLEHPHFLLVYVPKNGAKMRLVKPSIDPYHREQIIQRINKEDNLLPHYALSHLWGVSRDNPYVWKEIGDYVDDENGQPVAPVSMRHKKRNTLLTLLQSHPDSYWWIDVLCARTDTPLAIMGDIYACCKQCYAMIDCKPRIIPSILSMKQRSEESDPASWSIYEHNVAVNTLDTFTDSDWWTRVWTWQEAVLPKDVILMAETLPDDGVDDVKNNMLTIGDLITLYDKILLSTSYYGDTIFGPRPLPKQICYIIEEIRDSRDRNHLLPTGLVAMFKSFALSARKCMDPLDYVYGVLGLFRFDISRKSDPNEAWHLFISELENYLLDPSRVKIENVYQREIAYKLLNNCQACHCNLMGARDMRDVYECLVDGFIFLDD</sequence>
<feature type="domain" description="Heterokaryon incompatibility" evidence="1">
    <location>
        <begin position="71"/>
        <end position="210"/>
    </location>
</feature>
<dbReference type="PANTHER" id="PTHR24148:SF64">
    <property type="entry name" value="HETEROKARYON INCOMPATIBILITY DOMAIN-CONTAINING PROTEIN"/>
    <property type="match status" value="1"/>
</dbReference>
<reference evidence="2" key="1">
    <citation type="submission" date="2013-08" db="EMBL/GenBank/DDBJ databases">
        <title>Gene expansion shapes genome architecture in the human pathogen Lichtheimia corymbifera: an evolutionary genomics analysis in the ancient terrestrial Mucorales (Mucoromycotina).</title>
        <authorList>
            <person name="Schwartze V.U."/>
            <person name="Winter S."/>
            <person name="Shelest E."/>
            <person name="Marcet-Houben M."/>
            <person name="Horn F."/>
            <person name="Wehner S."/>
            <person name="Hoffmann K."/>
            <person name="Riege K."/>
            <person name="Sammeth M."/>
            <person name="Nowrousian M."/>
            <person name="Valiante V."/>
            <person name="Linde J."/>
            <person name="Jacobsen I.D."/>
            <person name="Marz M."/>
            <person name="Brakhage A.A."/>
            <person name="Gabaldon T."/>
            <person name="Bocker S."/>
            <person name="Voigt K."/>
        </authorList>
    </citation>
    <scope>NUCLEOTIDE SEQUENCE [LARGE SCALE GENOMIC DNA]</scope>
    <source>
        <strain evidence="2">FSU 9682</strain>
    </source>
</reference>
<comment type="caution">
    <text evidence="2">The sequence shown here is derived from an EMBL/GenBank/DDBJ whole genome shotgun (WGS) entry which is preliminary data.</text>
</comment>
<dbReference type="OrthoDB" id="3557394at2759"/>
<name>A0A068SDK9_9FUNG</name>
<dbReference type="AlphaFoldDB" id="A0A068SDK9"/>
<dbReference type="VEuPathDB" id="FungiDB:LCOR_10181.1"/>
<evidence type="ECO:0000313" key="2">
    <source>
        <dbReference type="EMBL" id="CDH59361.1"/>
    </source>
</evidence>
<dbReference type="InterPro" id="IPR010730">
    <property type="entry name" value="HET"/>
</dbReference>